<dbReference type="CDD" id="cd07722">
    <property type="entry name" value="LACTB2-like_MBL-fold"/>
    <property type="match status" value="1"/>
</dbReference>
<dbReference type="OrthoDB" id="17458at2759"/>
<dbReference type="Proteomes" id="UP000027222">
    <property type="component" value="Unassembled WGS sequence"/>
</dbReference>
<dbReference type="PANTHER" id="PTHR23131:SF0">
    <property type="entry name" value="ENDORIBONUCLEASE LACTB2"/>
    <property type="match status" value="1"/>
</dbReference>
<evidence type="ECO:0000256" key="1">
    <source>
        <dbReference type="ARBA" id="ARBA00006759"/>
    </source>
</evidence>
<comment type="similarity">
    <text evidence="1">Belongs to the metallo-beta-lactamase superfamily. Glyoxalase II family.</text>
</comment>
<evidence type="ECO:0000256" key="4">
    <source>
        <dbReference type="ARBA" id="ARBA00022833"/>
    </source>
</evidence>
<dbReference type="InterPro" id="IPR047921">
    <property type="entry name" value="LACTB2-like_MBL-fold"/>
</dbReference>
<keyword evidence="7" id="KW-1185">Reference proteome</keyword>
<dbReference type="InterPro" id="IPR036388">
    <property type="entry name" value="WH-like_DNA-bd_sf"/>
</dbReference>
<evidence type="ECO:0000313" key="6">
    <source>
        <dbReference type="EMBL" id="KDR81949.1"/>
    </source>
</evidence>
<dbReference type="EMBL" id="KL142370">
    <property type="protein sequence ID" value="KDR81949.1"/>
    <property type="molecule type" value="Genomic_DNA"/>
</dbReference>
<organism evidence="6 7">
    <name type="scientific">Galerina marginata (strain CBS 339.88)</name>
    <dbReference type="NCBI Taxonomy" id="685588"/>
    <lineage>
        <taxon>Eukaryota</taxon>
        <taxon>Fungi</taxon>
        <taxon>Dikarya</taxon>
        <taxon>Basidiomycota</taxon>
        <taxon>Agaricomycotina</taxon>
        <taxon>Agaricomycetes</taxon>
        <taxon>Agaricomycetidae</taxon>
        <taxon>Agaricales</taxon>
        <taxon>Agaricineae</taxon>
        <taxon>Strophariaceae</taxon>
        <taxon>Galerina</taxon>
    </lineage>
</organism>
<feature type="domain" description="Metallo-beta-lactamase" evidence="5">
    <location>
        <begin position="95"/>
        <end position="317"/>
    </location>
</feature>
<dbReference type="Pfam" id="PF00753">
    <property type="entry name" value="Lactamase_B"/>
    <property type="match status" value="1"/>
</dbReference>
<evidence type="ECO:0000259" key="5">
    <source>
        <dbReference type="SMART" id="SM00849"/>
    </source>
</evidence>
<evidence type="ECO:0000313" key="7">
    <source>
        <dbReference type="Proteomes" id="UP000027222"/>
    </source>
</evidence>
<keyword evidence="3" id="KW-0378">Hydrolase</keyword>
<dbReference type="GO" id="GO:0016787">
    <property type="term" value="F:hydrolase activity"/>
    <property type="evidence" value="ECO:0007669"/>
    <property type="project" value="UniProtKB-KW"/>
</dbReference>
<dbReference type="HOGENOM" id="CLU_048478_1_3_1"/>
<dbReference type="GO" id="GO:0044550">
    <property type="term" value="P:secondary metabolite biosynthetic process"/>
    <property type="evidence" value="ECO:0007669"/>
    <property type="project" value="TreeGrafter"/>
</dbReference>
<dbReference type="SMART" id="SM00849">
    <property type="entry name" value="Lactamase_B"/>
    <property type="match status" value="1"/>
</dbReference>
<dbReference type="STRING" id="685588.A0A067TPZ8"/>
<dbReference type="InterPro" id="IPR050662">
    <property type="entry name" value="Sec-metab_biosynth-thioest"/>
</dbReference>
<dbReference type="PANTHER" id="PTHR23131">
    <property type="entry name" value="ENDORIBONUCLEASE LACTB2"/>
    <property type="match status" value="1"/>
</dbReference>
<protein>
    <recommendedName>
        <fullName evidence="5">Metallo-beta-lactamase domain-containing protein</fullName>
    </recommendedName>
</protein>
<sequence>MSPLGHFLRISKPFLQYQKCWRSFKPFVENQSHGVRRSLSSPSPYKSAELRHTEMASLYGAWIMENREELENVTRLSDNVIRVLGQNPGKFTLQGTNTYVIGSQNPHILIDTAEGLDSYIPVLKSALESPTNATQPDVSDIILSHWHHDHVGGIPSVLTLLKELWEGRNADKPYTPPRLHKYPVAEGANGEHLDSHWNKLPKLIEELPKDLYTHTPDGGVFHDLSDNQVFEDAAGSPVLRVLHTPGHTVDSVALHIPPDRALYTADTVLGHGTAVFEDLATYLASLNRMLHFGAPAASPPVAGGDTDLEYVSLYPGHGAVVVDGRETIATYIKHRLEREGQVLAALQSPIPAEFLDTNAGTAPFWTTWNLVRILYKTYPETLWLPAARGIHLHLKKLEGDGFVQCVGGEGKDCQWKLLVSPPSTPSL</sequence>
<evidence type="ECO:0000256" key="3">
    <source>
        <dbReference type="ARBA" id="ARBA00022801"/>
    </source>
</evidence>
<reference evidence="7" key="1">
    <citation type="journal article" date="2014" name="Proc. Natl. Acad. Sci. U.S.A.">
        <title>Extensive sampling of basidiomycete genomes demonstrates inadequacy of the white-rot/brown-rot paradigm for wood decay fungi.</title>
        <authorList>
            <person name="Riley R."/>
            <person name="Salamov A.A."/>
            <person name="Brown D.W."/>
            <person name="Nagy L.G."/>
            <person name="Floudas D."/>
            <person name="Held B.W."/>
            <person name="Levasseur A."/>
            <person name="Lombard V."/>
            <person name="Morin E."/>
            <person name="Otillar R."/>
            <person name="Lindquist E.A."/>
            <person name="Sun H."/>
            <person name="LaButti K.M."/>
            <person name="Schmutz J."/>
            <person name="Jabbour D."/>
            <person name="Luo H."/>
            <person name="Baker S.E."/>
            <person name="Pisabarro A.G."/>
            <person name="Walton J.D."/>
            <person name="Blanchette R.A."/>
            <person name="Henrissat B."/>
            <person name="Martin F."/>
            <person name="Cullen D."/>
            <person name="Hibbett D.S."/>
            <person name="Grigoriev I.V."/>
        </authorList>
    </citation>
    <scope>NUCLEOTIDE SEQUENCE [LARGE SCALE GENOMIC DNA]</scope>
    <source>
        <strain evidence="7">CBS 339.88</strain>
    </source>
</reference>
<keyword evidence="4" id="KW-0862">Zinc</keyword>
<dbReference type="AlphaFoldDB" id="A0A067TPZ8"/>
<keyword evidence="2" id="KW-0479">Metal-binding</keyword>
<dbReference type="InterPro" id="IPR041516">
    <property type="entry name" value="LACTB2_WH"/>
</dbReference>
<evidence type="ECO:0000256" key="2">
    <source>
        <dbReference type="ARBA" id="ARBA00022723"/>
    </source>
</evidence>
<proteinExistence type="inferred from homology"/>
<dbReference type="InterPro" id="IPR001279">
    <property type="entry name" value="Metallo-B-lactamas"/>
</dbReference>
<dbReference type="Gene3D" id="1.10.10.10">
    <property type="entry name" value="Winged helix-like DNA-binding domain superfamily/Winged helix DNA-binding domain"/>
    <property type="match status" value="1"/>
</dbReference>
<dbReference type="GO" id="GO:0046872">
    <property type="term" value="F:metal ion binding"/>
    <property type="evidence" value="ECO:0007669"/>
    <property type="project" value="UniProtKB-KW"/>
</dbReference>
<dbReference type="InterPro" id="IPR036866">
    <property type="entry name" value="RibonucZ/Hydroxyglut_hydro"/>
</dbReference>
<dbReference type="Pfam" id="PF17778">
    <property type="entry name" value="WHD_BLACT"/>
    <property type="match status" value="1"/>
</dbReference>
<accession>A0A067TPZ8</accession>
<dbReference type="Gene3D" id="3.60.15.10">
    <property type="entry name" value="Ribonuclease Z/Hydroxyacylglutathione hydrolase-like"/>
    <property type="match status" value="1"/>
</dbReference>
<name>A0A067TPZ8_GALM3</name>
<gene>
    <name evidence="6" type="ORF">GALMADRAFT_240286</name>
</gene>
<dbReference type="SUPFAM" id="SSF56281">
    <property type="entry name" value="Metallo-hydrolase/oxidoreductase"/>
    <property type="match status" value="1"/>
</dbReference>